<accession>A0ABY8C3W2</accession>
<dbReference type="InterPro" id="IPR004570">
    <property type="entry name" value="Phosphatidylglycerol_P_synth"/>
</dbReference>
<dbReference type="PANTHER" id="PTHR14269:SF62">
    <property type="entry name" value="CDP-DIACYLGLYCEROL--GLYCEROL-3-PHOSPHATE 3-PHOSPHATIDYLTRANSFERASE 1, CHLOROPLASTIC"/>
    <property type="match status" value="1"/>
</dbReference>
<dbReference type="PANTHER" id="PTHR14269">
    <property type="entry name" value="CDP-DIACYLGLYCEROL--GLYCEROL-3-PHOSPHATE 3-PHOSPHATIDYLTRANSFERASE-RELATED"/>
    <property type="match status" value="1"/>
</dbReference>
<comment type="subcellular location">
    <subcellularLocation>
        <location evidence="2">Membrane</location>
        <topology evidence="2">Multi-pass membrane protein</topology>
    </subcellularLocation>
</comment>
<proteinExistence type="inferred from homology"/>
<evidence type="ECO:0000256" key="2">
    <source>
        <dbReference type="ARBA" id="ARBA00004141"/>
    </source>
</evidence>
<keyword evidence="7" id="KW-0444">Lipid biosynthesis</keyword>
<keyword evidence="13" id="KW-0594">Phospholipid biosynthesis</keyword>
<evidence type="ECO:0000313" key="20">
    <source>
        <dbReference type="Proteomes" id="UP001220478"/>
    </source>
</evidence>
<evidence type="ECO:0000256" key="10">
    <source>
        <dbReference type="ARBA" id="ARBA00022989"/>
    </source>
</evidence>
<evidence type="ECO:0000256" key="12">
    <source>
        <dbReference type="ARBA" id="ARBA00023136"/>
    </source>
</evidence>
<dbReference type="PIRSF" id="PIRSF000847">
    <property type="entry name" value="Phos_ph_gly_syn"/>
    <property type="match status" value="1"/>
</dbReference>
<keyword evidence="12 18" id="KW-0472">Membrane</keyword>
<dbReference type="InterPro" id="IPR048254">
    <property type="entry name" value="CDP_ALCOHOL_P_TRANSF_CS"/>
</dbReference>
<evidence type="ECO:0000256" key="15">
    <source>
        <dbReference type="ARBA" id="ARBA00048586"/>
    </source>
</evidence>
<dbReference type="EC" id="2.7.8.5" evidence="5 16"/>
<dbReference type="RefSeq" id="WP_315567783.1">
    <property type="nucleotide sequence ID" value="NZ_CP118866.1"/>
</dbReference>
<evidence type="ECO:0000256" key="13">
    <source>
        <dbReference type="ARBA" id="ARBA00023209"/>
    </source>
</evidence>
<sequence>MNLPNKLSCLRVVLIPFVMGFAYLADSSAFSDRKITAVITIVISLILFWLAAYTDYLDGNLARKFNHVSNFGKLVDSIADKVLILATMIMLVDLGYISVWIPVITLAREFLVTAIRLIALEQTGTVIAANFWGKLKTLVQMVAVTVSFIYGAYAYWSAEPTDLLYLHHAGAMIDRYFVSDYSSLLQFYYFNNALAWISVIITVLSGLTYWYANRKLLKAD</sequence>
<evidence type="ECO:0000256" key="9">
    <source>
        <dbReference type="ARBA" id="ARBA00022692"/>
    </source>
</evidence>
<organism evidence="19 20">
    <name type="scientific">Amygdalobacter indicium</name>
    <dbReference type="NCBI Taxonomy" id="3029272"/>
    <lineage>
        <taxon>Bacteria</taxon>
        <taxon>Bacillati</taxon>
        <taxon>Bacillota</taxon>
        <taxon>Clostridia</taxon>
        <taxon>Eubacteriales</taxon>
        <taxon>Oscillospiraceae</taxon>
        <taxon>Amygdalobacter</taxon>
    </lineage>
</organism>
<name>A0ABY8C3W2_9FIRM</name>
<keyword evidence="14" id="KW-1208">Phospholipid metabolism</keyword>
<gene>
    <name evidence="19" type="primary">pgsA</name>
    <name evidence="19" type="ORF">PYS61_05430</name>
</gene>
<evidence type="ECO:0000256" key="16">
    <source>
        <dbReference type="NCBIfam" id="TIGR00560"/>
    </source>
</evidence>
<evidence type="ECO:0000256" key="14">
    <source>
        <dbReference type="ARBA" id="ARBA00023264"/>
    </source>
</evidence>
<evidence type="ECO:0000256" key="17">
    <source>
        <dbReference type="RuleBase" id="RU003750"/>
    </source>
</evidence>
<dbReference type="Pfam" id="PF01066">
    <property type="entry name" value="CDP-OH_P_transf"/>
    <property type="match status" value="1"/>
</dbReference>
<dbReference type="PROSITE" id="PS00379">
    <property type="entry name" value="CDP_ALCOHOL_P_TRANSF"/>
    <property type="match status" value="1"/>
</dbReference>
<evidence type="ECO:0000256" key="18">
    <source>
        <dbReference type="SAM" id="Phobius"/>
    </source>
</evidence>
<dbReference type="EMBL" id="CP118868">
    <property type="protein sequence ID" value="WEG35371.1"/>
    <property type="molecule type" value="Genomic_DNA"/>
</dbReference>
<feature type="transmembrane region" description="Helical" evidence="18">
    <location>
        <begin position="110"/>
        <end position="131"/>
    </location>
</feature>
<keyword evidence="20" id="KW-1185">Reference proteome</keyword>
<feature type="transmembrane region" description="Helical" evidence="18">
    <location>
        <begin position="7"/>
        <end position="25"/>
    </location>
</feature>
<feature type="transmembrane region" description="Helical" evidence="18">
    <location>
        <begin position="82"/>
        <end position="104"/>
    </location>
</feature>
<evidence type="ECO:0000313" key="19">
    <source>
        <dbReference type="EMBL" id="WEG35371.1"/>
    </source>
</evidence>
<evidence type="ECO:0000256" key="5">
    <source>
        <dbReference type="ARBA" id="ARBA00013170"/>
    </source>
</evidence>
<feature type="transmembrane region" description="Helical" evidence="18">
    <location>
        <begin position="193"/>
        <end position="212"/>
    </location>
</feature>
<feature type="transmembrane region" description="Helical" evidence="18">
    <location>
        <begin position="138"/>
        <end position="156"/>
    </location>
</feature>
<evidence type="ECO:0000256" key="1">
    <source>
        <dbReference type="ARBA" id="ARBA00003973"/>
    </source>
</evidence>
<evidence type="ECO:0000256" key="8">
    <source>
        <dbReference type="ARBA" id="ARBA00022679"/>
    </source>
</evidence>
<dbReference type="InterPro" id="IPR043130">
    <property type="entry name" value="CDP-OH_PTrfase_TM_dom"/>
</dbReference>
<comment type="similarity">
    <text evidence="4 17">Belongs to the CDP-alcohol phosphatidyltransferase class-I family.</text>
</comment>
<feature type="transmembrane region" description="Helical" evidence="18">
    <location>
        <begin position="37"/>
        <end position="57"/>
    </location>
</feature>
<keyword evidence="10 18" id="KW-1133">Transmembrane helix</keyword>
<evidence type="ECO:0000256" key="11">
    <source>
        <dbReference type="ARBA" id="ARBA00023098"/>
    </source>
</evidence>
<protein>
    <recommendedName>
        <fullName evidence="6 16">CDP-diacylglycerol--glycerol-3-phosphate 3-phosphatidyltransferase</fullName>
        <ecNumber evidence="5 16">2.7.8.5</ecNumber>
    </recommendedName>
</protein>
<dbReference type="NCBIfam" id="TIGR00560">
    <property type="entry name" value="pgsA"/>
    <property type="match status" value="1"/>
</dbReference>
<evidence type="ECO:0000256" key="6">
    <source>
        <dbReference type="ARBA" id="ARBA00014944"/>
    </source>
</evidence>
<dbReference type="Proteomes" id="UP001220478">
    <property type="component" value="Chromosome"/>
</dbReference>
<dbReference type="Gene3D" id="1.20.120.1760">
    <property type="match status" value="1"/>
</dbReference>
<evidence type="ECO:0000256" key="7">
    <source>
        <dbReference type="ARBA" id="ARBA00022516"/>
    </source>
</evidence>
<evidence type="ECO:0000256" key="3">
    <source>
        <dbReference type="ARBA" id="ARBA00005042"/>
    </source>
</evidence>
<keyword evidence="8 17" id="KW-0808">Transferase</keyword>
<evidence type="ECO:0000256" key="4">
    <source>
        <dbReference type="ARBA" id="ARBA00010441"/>
    </source>
</evidence>
<keyword evidence="9 18" id="KW-0812">Transmembrane</keyword>
<keyword evidence="11" id="KW-0443">Lipid metabolism</keyword>
<dbReference type="InterPro" id="IPR050324">
    <property type="entry name" value="CDP-alcohol_PTase-I"/>
</dbReference>
<dbReference type="InterPro" id="IPR000462">
    <property type="entry name" value="CDP-OH_P_trans"/>
</dbReference>
<comment type="pathway">
    <text evidence="3">Phospholipid metabolism; phosphatidylglycerol biosynthesis; phosphatidylglycerol from CDP-diacylglycerol: step 1/2.</text>
</comment>
<dbReference type="GO" id="GO:0008444">
    <property type="term" value="F:CDP-diacylglycerol-glycerol-3-phosphate 3-phosphatidyltransferase activity"/>
    <property type="evidence" value="ECO:0007669"/>
    <property type="project" value="UniProtKB-EC"/>
</dbReference>
<reference evidence="19 20" key="1">
    <citation type="submission" date="2023-02" db="EMBL/GenBank/DDBJ databases">
        <title>Novel Oscillospiraceae bacterial genomes.</title>
        <authorList>
            <person name="Srinivasan S."/>
            <person name="Austin M.N."/>
            <person name="Fiedler T.L."/>
            <person name="Strenk S.M."/>
            <person name="Agnew K.J."/>
            <person name="Nagana Gowda G.A."/>
            <person name="Raftery D."/>
            <person name="Beamer M.A."/>
            <person name="Achilles S.L."/>
            <person name="Wiesenfeld H.C."/>
            <person name="Fredricks D.N."/>
            <person name="Hillier S.L."/>
        </authorList>
    </citation>
    <scope>NUCLEOTIDE SEQUENCE [LARGE SCALE GENOMIC DNA]</scope>
    <source>
        <strain evidence="19 20">CHIC02 1186E3-8</strain>
    </source>
</reference>
<comment type="function">
    <text evidence="1">This protein catalyzes the committed step to the synthesis of the acidic phospholipids.</text>
</comment>
<comment type="catalytic activity">
    <reaction evidence="15">
        <text>a CDP-1,2-diacyl-sn-glycerol + sn-glycerol 3-phosphate = a 1,2-diacyl-sn-glycero-3-phospho-(1'-sn-glycero-3'-phosphate) + CMP + H(+)</text>
        <dbReference type="Rhea" id="RHEA:12593"/>
        <dbReference type="ChEBI" id="CHEBI:15378"/>
        <dbReference type="ChEBI" id="CHEBI:57597"/>
        <dbReference type="ChEBI" id="CHEBI:58332"/>
        <dbReference type="ChEBI" id="CHEBI:60110"/>
        <dbReference type="ChEBI" id="CHEBI:60377"/>
        <dbReference type="EC" id="2.7.8.5"/>
    </reaction>
</comment>